<keyword evidence="5 8" id="KW-0812">Transmembrane</keyword>
<feature type="transmembrane region" description="Helical" evidence="8">
    <location>
        <begin position="230"/>
        <end position="250"/>
    </location>
</feature>
<evidence type="ECO:0000256" key="7">
    <source>
        <dbReference type="ARBA" id="ARBA00023136"/>
    </source>
</evidence>
<keyword evidence="4" id="KW-1003">Cell membrane</keyword>
<reference evidence="9 10" key="1">
    <citation type="submission" date="2014-12" db="EMBL/GenBank/DDBJ databases">
        <title>Draft genome sequences of 29 type strains of Enterococci.</title>
        <authorList>
            <person name="Zhong Z."/>
            <person name="Sun Z."/>
            <person name="Liu W."/>
            <person name="Zhang W."/>
            <person name="Zhang H."/>
        </authorList>
    </citation>
    <scope>NUCLEOTIDE SEQUENCE [LARGE SCALE GENOMIC DNA]</scope>
    <source>
        <strain evidence="9 10">DSM 17029</strain>
    </source>
</reference>
<name>A0A1L8RKJ9_9ENTE</name>
<evidence type="ECO:0000256" key="5">
    <source>
        <dbReference type="ARBA" id="ARBA00022692"/>
    </source>
</evidence>
<dbReference type="EMBL" id="JXKH01000001">
    <property type="protein sequence ID" value="OJG20225.1"/>
    <property type="molecule type" value="Genomic_DNA"/>
</dbReference>
<evidence type="ECO:0000313" key="10">
    <source>
        <dbReference type="Proteomes" id="UP000181884"/>
    </source>
</evidence>
<feature type="transmembrane region" description="Helical" evidence="8">
    <location>
        <begin position="317"/>
        <end position="336"/>
    </location>
</feature>
<accession>A0A1L8RKJ9</accession>
<feature type="transmembrane region" description="Helical" evidence="8">
    <location>
        <begin position="342"/>
        <end position="363"/>
    </location>
</feature>
<dbReference type="InterPro" id="IPR002549">
    <property type="entry name" value="AI-2E-like"/>
</dbReference>
<keyword evidence="6 8" id="KW-1133">Transmembrane helix</keyword>
<dbReference type="PANTHER" id="PTHR21716:SF53">
    <property type="entry name" value="PERMEASE PERM-RELATED"/>
    <property type="match status" value="1"/>
</dbReference>
<sequence>MKSWKSTRWIEFVGGKNLVFTLIVLILGALAIYLLNMISFIFDPLRVIIATIIGPVLLSLVLYYLFNPLVNWLEKHRIKRLYSVLGIFILILAALVLGVILVVPVISDQIESLIKNMPDYVEEINHTVTAFFKETAFADQLNEALTKVEDWMQSISDSLIDYLGKAMQGASAVFSTITSIALVLVTAPIMTFFLLKDDQKFFSFLLEIIPPRFRQDAKEIGATMNTQVGAYLKGQILVSIVIGLLTFVGFKIVGMPYSGILSIVVGITAIVPYIGPFVAFVPALIVAFMVSWVMVLKMCIVWVVVQMLNGHLIEPAVMGKHLMIHPLTIVIVLLVMGDLMGIFGLIFAIPIYAIIKVITIYLFRKFKNRYNRYYGEEGKYEETHFSKDDYLDGK</sequence>
<keyword evidence="7 8" id="KW-0472">Membrane</keyword>
<dbReference type="AlphaFoldDB" id="A0A1L8RKJ9"/>
<evidence type="ECO:0000256" key="6">
    <source>
        <dbReference type="ARBA" id="ARBA00022989"/>
    </source>
</evidence>
<evidence type="ECO:0000256" key="3">
    <source>
        <dbReference type="ARBA" id="ARBA00022448"/>
    </source>
</evidence>
<comment type="similarity">
    <text evidence="2">Belongs to the autoinducer-2 exporter (AI-2E) (TC 2.A.86) family.</text>
</comment>
<dbReference type="Pfam" id="PF01594">
    <property type="entry name" value="AI-2E_transport"/>
    <property type="match status" value="1"/>
</dbReference>
<evidence type="ECO:0000313" key="9">
    <source>
        <dbReference type="EMBL" id="OJG20225.1"/>
    </source>
</evidence>
<evidence type="ECO:0000256" key="1">
    <source>
        <dbReference type="ARBA" id="ARBA00004651"/>
    </source>
</evidence>
<feature type="transmembrane region" description="Helical" evidence="8">
    <location>
        <begin position="18"/>
        <end position="35"/>
    </location>
</feature>
<organism evidence="9 10">
    <name type="scientific">Enterococcus canis</name>
    <dbReference type="NCBI Taxonomy" id="214095"/>
    <lineage>
        <taxon>Bacteria</taxon>
        <taxon>Bacillati</taxon>
        <taxon>Bacillota</taxon>
        <taxon>Bacilli</taxon>
        <taxon>Lactobacillales</taxon>
        <taxon>Enterococcaceae</taxon>
        <taxon>Enterococcus</taxon>
    </lineage>
</organism>
<evidence type="ECO:0008006" key="11">
    <source>
        <dbReference type="Google" id="ProtNLM"/>
    </source>
</evidence>
<evidence type="ECO:0000256" key="2">
    <source>
        <dbReference type="ARBA" id="ARBA00009773"/>
    </source>
</evidence>
<protein>
    <recommendedName>
        <fullName evidence="11">Permease</fullName>
    </recommendedName>
</protein>
<feature type="transmembrane region" description="Helical" evidence="8">
    <location>
        <begin position="47"/>
        <end position="66"/>
    </location>
</feature>
<dbReference type="PANTHER" id="PTHR21716">
    <property type="entry name" value="TRANSMEMBRANE PROTEIN"/>
    <property type="match status" value="1"/>
</dbReference>
<feature type="transmembrane region" description="Helical" evidence="8">
    <location>
        <begin position="81"/>
        <end position="106"/>
    </location>
</feature>
<gene>
    <name evidence="9" type="ORF">RU97_GL000458</name>
</gene>
<evidence type="ECO:0000256" key="8">
    <source>
        <dbReference type="SAM" id="Phobius"/>
    </source>
</evidence>
<comment type="caution">
    <text evidence="9">The sequence shown here is derived from an EMBL/GenBank/DDBJ whole genome shotgun (WGS) entry which is preliminary data.</text>
</comment>
<keyword evidence="3" id="KW-0813">Transport</keyword>
<proteinExistence type="inferred from homology"/>
<dbReference type="GO" id="GO:0055085">
    <property type="term" value="P:transmembrane transport"/>
    <property type="evidence" value="ECO:0007669"/>
    <property type="project" value="TreeGrafter"/>
</dbReference>
<dbReference type="STRING" id="214095.RU97_GL000458"/>
<feature type="transmembrane region" description="Helical" evidence="8">
    <location>
        <begin position="280"/>
        <end position="305"/>
    </location>
</feature>
<keyword evidence="10" id="KW-1185">Reference proteome</keyword>
<dbReference type="GO" id="GO:0005886">
    <property type="term" value="C:plasma membrane"/>
    <property type="evidence" value="ECO:0007669"/>
    <property type="project" value="UniProtKB-SubCell"/>
</dbReference>
<dbReference type="Proteomes" id="UP000181884">
    <property type="component" value="Unassembled WGS sequence"/>
</dbReference>
<dbReference type="RefSeq" id="WP_067392450.1">
    <property type="nucleotide sequence ID" value="NZ_JXKH01000001.1"/>
</dbReference>
<comment type="subcellular location">
    <subcellularLocation>
        <location evidence="1">Cell membrane</location>
        <topology evidence="1">Multi-pass membrane protein</topology>
    </subcellularLocation>
</comment>
<evidence type="ECO:0000256" key="4">
    <source>
        <dbReference type="ARBA" id="ARBA00022475"/>
    </source>
</evidence>
<feature type="transmembrane region" description="Helical" evidence="8">
    <location>
        <begin position="257"/>
        <end position="274"/>
    </location>
</feature>
<feature type="transmembrane region" description="Helical" evidence="8">
    <location>
        <begin position="172"/>
        <end position="195"/>
    </location>
</feature>